<evidence type="ECO:0000259" key="7">
    <source>
        <dbReference type="Pfam" id="PF00155"/>
    </source>
</evidence>
<organism evidence="8 9">
    <name type="scientific">Novosphingobium piscinae</name>
    <dbReference type="NCBI Taxonomy" id="1507448"/>
    <lineage>
        <taxon>Bacteria</taxon>
        <taxon>Pseudomonadati</taxon>
        <taxon>Pseudomonadota</taxon>
        <taxon>Alphaproteobacteria</taxon>
        <taxon>Sphingomonadales</taxon>
        <taxon>Sphingomonadaceae</taxon>
        <taxon>Novosphingobium</taxon>
    </lineage>
</organism>
<evidence type="ECO:0000256" key="6">
    <source>
        <dbReference type="SAM" id="SignalP"/>
    </source>
</evidence>
<dbReference type="GO" id="GO:0008483">
    <property type="term" value="F:transaminase activity"/>
    <property type="evidence" value="ECO:0007669"/>
    <property type="project" value="UniProtKB-KW"/>
</dbReference>
<dbReference type="InterPro" id="IPR006311">
    <property type="entry name" value="TAT_signal"/>
</dbReference>
<proteinExistence type="inferred from homology"/>
<dbReference type="PANTHER" id="PTHR43643">
    <property type="entry name" value="HISTIDINOL-PHOSPHATE AMINOTRANSFERASE 2"/>
    <property type="match status" value="1"/>
</dbReference>
<dbReference type="Gene3D" id="3.90.1150.10">
    <property type="entry name" value="Aspartate Aminotransferase, domain 1"/>
    <property type="match status" value="1"/>
</dbReference>
<comment type="similarity">
    <text evidence="1">Belongs to the class-II pyridoxal-phosphate-dependent aminotransferase family. Histidinol-phosphate aminotransferase subfamily.</text>
</comment>
<evidence type="ECO:0000256" key="2">
    <source>
        <dbReference type="ARBA" id="ARBA00022576"/>
    </source>
</evidence>
<dbReference type="Proteomes" id="UP000551327">
    <property type="component" value="Unassembled WGS sequence"/>
</dbReference>
<comment type="pathway">
    <text evidence="5">Amino-acid biosynthesis.</text>
</comment>
<feature type="domain" description="Aminotransferase class I/classII large" evidence="7">
    <location>
        <begin position="52"/>
        <end position="367"/>
    </location>
</feature>
<keyword evidence="3 8" id="KW-0808">Transferase</keyword>
<dbReference type="PROSITE" id="PS51318">
    <property type="entry name" value="TAT"/>
    <property type="match status" value="1"/>
</dbReference>
<dbReference type="InterPro" id="IPR015422">
    <property type="entry name" value="PyrdxlP-dep_Trfase_small"/>
</dbReference>
<dbReference type="PANTHER" id="PTHR43643:SF3">
    <property type="entry name" value="HISTIDINOL-PHOSPHATE AMINOTRANSFERASE"/>
    <property type="match status" value="1"/>
</dbReference>
<comment type="caution">
    <text evidence="8">The sequence shown here is derived from an EMBL/GenBank/DDBJ whole genome shotgun (WGS) entry which is preliminary data.</text>
</comment>
<dbReference type="AlphaFoldDB" id="A0A7X1FYP8"/>
<protein>
    <submittedName>
        <fullName evidence="8">Aminotransferase class I/II-fold pyridoxal phosphate-dependent enzyme</fullName>
    </submittedName>
</protein>
<dbReference type="SUPFAM" id="SSF53383">
    <property type="entry name" value="PLP-dependent transferases"/>
    <property type="match status" value="1"/>
</dbReference>
<sequence length="378" mass="39498">MDQPALSRRHLLGAASLAGALAPALGTAGSALAAAPAPDSPEAMIAGLTDGIYINANENPLGPCPAALAALQRLPALSGRYGMPLGPRLGALFARQHGLPAEAVAVHAGSYVPLRAAGLAFSSAERPIAYFEPTFDSGFLGANGKPLTGTVTLPLDGQGLGDPAALLAAAPNAGIYYLCNPNNPTGTITPRSQIEALLARKPQGSILLVDEAYIHYSDAPSCLDLVAKGADVLVLRTFSKIYGLAGLRIGLVAGRPDLLAQLDRYANNFAPLPAIVAAEASLLDPALIPTRRAENTRVRRGVEQWLDARGVRYLPSATNFMMIHVGRPGGEVQAALARERVFISGPRKHMPNWVRISIGTAAEMERFKLAFGRAMGLA</sequence>
<accession>A0A7X1FYP8</accession>
<dbReference type="RefSeq" id="WP_185679229.1">
    <property type="nucleotide sequence ID" value="NZ_JACLAX010000008.1"/>
</dbReference>
<evidence type="ECO:0000256" key="3">
    <source>
        <dbReference type="ARBA" id="ARBA00022679"/>
    </source>
</evidence>
<dbReference type="GO" id="GO:0030170">
    <property type="term" value="F:pyridoxal phosphate binding"/>
    <property type="evidence" value="ECO:0007669"/>
    <property type="project" value="InterPro"/>
</dbReference>
<keyword evidence="6" id="KW-0732">Signal</keyword>
<dbReference type="InterPro" id="IPR015421">
    <property type="entry name" value="PyrdxlP-dep_Trfase_major"/>
</dbReference>
<dbReference type="InterPro" id="IPR015424">
    <property type="entry name" value="PyrdxlP-dep_Trfase"/>
</dbReference>
<evidence type="ECO:0000256" key="1">
    <source>
        <dbReference type="ARBA" id="ARBA00007970"/>
    </source>
</evidence>
<dbReference type="CDD" id="cd00609">
    <property type="entry name" value="AAT_like"/>
    <property type="match status" value="1"/>
</dbReference>
<dbReference type="Pfam" id="PF00155">
    <property type="entry name" value="Aminotran_1_2"/>
    <property type="match status" value="1"/>
</dbReference>
<name>A0A7X1FYP8_9SPHN</name>
<feature type="signal peptide" evidence="6">
    <location>
        <begin position="1"/>
        <end position="33"/>
    </location>
</feature>
<feature type="chain" id="PRO_5030887730" evidence="6">
    <location>
        <begin position="34"/>
        <end position="378"/>
    </location>
</feature>
<dbReference type="InterPro" id="IPR050106">
    <property type="entry name" value="HistidinolP_aminotransfase"/>
</dbReference>
<evidence type="ECO:0000313" key="8">
    <source>
        <dbReference type="EMBL" id="MBC2669361.1"/>
    </source>
</evidence>
<dbReference type="Gene3D" id="3.40.640.10">
    <property type="entry name" value="Type I PLP-dependent aspartate aminotransferase-like (Major domain)"/>
    <property type="match status" value="1"/>
</dbReference>
<evidence type="ECO:0000256" key="4">
    <source>
        <dbReference type="ARBA" id="ARBA00022898"/>
    </source>
</evidence>
<dbReference type="InterPro" id="IPR004839">
    <property type="entry name" value="Aminotransferase_I/II_large"/>
</dbReference>
<evidence type="ECO:0000256" key="5">
    <source>
        <dbReference type="ARBA" id="ARBA00029440"/>
    </source>
</evidence>
<dbReference type="EMBL" id="JACLAX010000008">
    <property type="protein sequence ID" value="MBC2669361.1"/>
    <property type="molecule type" value="Genomic_DNA"/>
</dbReference>
<reference evidence="8 9" key="1">
    <citation type="submission" date="2020-08" db="EMBL/GenBank/DDBJ databases">
        <title>The genome sequence of type strain Novosphingobium piscinae KCTC 42194.</title>
        <authorList>
            <person name="Liu Y."/>
        </authorList>
    </citation>
    <scope>NUCLEOTIDE SEQUENCE [LARGE SCALE GENOMIC DNA]</scope>
    <source>
        <strain evidence="8 9">KCTC 42194</strain>
    </source>
</reference>
<keyword evidence="4" id="KW-0663">Pyridoxal phosphate</keyword>
<evidence type="ECO:0000313" key="9">
    <source>
        <dbReference type="Proteomes" id="UP000551327"/>
    </source>
</evidence>
<gene>
    <name evidence="8" type="ORF">H7F53_09420</name>
</gene>
<keyword evidence="9" id="KW-1185">Reference proteome</keyword>
<keyword evidence="2 8" id="KW-0032">Aminotransferase</keyword>